<comment type="caution">
    <text evidence="2">The sequence shown here is derived from an EMBL/GenBank/DDBJ whole genome shotgun (WGS) entry which is preliminary data.</text>
</comment>
<dbReference type="Pfam" id="PF02082">
    <property type="entry name" value="Rrf2"/>
    <property type="match status" value="1"/>
</dbReference>
<dbReference type="InterPro" id="IPR036390">
    <property type="entry name" value="WH_DNA-bd_sf"/>
</dbReference>
<sequence length="163" mass="17956">MRLTQQTDIALRILMYLAINRDEKTIIDDVVVKCLCPRPQAVKAIQSLRNGAYITSRKGRNGGIALARDPSEISVGEIVRTIETDIIMAECQTQHPAHCNIVETCLLKNAFDGAMEQFMHHLDNISIADITSNSEVLFCTGGPMPQPRDGAPARPAAATMFKY</sequence>
<evidence type="ECO:0000313" key="3">
    <source>
        <dbReference type="Proteomes" id="UP001209755"/>
    </source>
</evidence>
<dbReference type="Gene3D" id="1.10.10.10">
    <property type="entry name" value="Winged helix-like DNA-binding domain superfamily/Winged helix DNA-binding domain"/>
    <property type="match status" value="1"/>
</dbReference>
<protein>
    <submittedName>
        <fullName evidence="2">Rrf2 family nitric oxide-sensitive transcriptional repressor</fullName>
    </submittedName>
</protein>
<proteinExistence type="predicted"/>
<evidence type="ECO:0000256" key="1">
    <source>
        <dbReference type="ARBA" id="ARBA00023125"/>
    </source>
</evidence>
<dbReference type="SUPFAM" id="SSF46785">
    <property type="entry name" value="Winged helix' DNA-binding domain"/>
    <property type="match status" value="1"/>
</dbReference>
<dbReference type="Proteomes" id="UP001209755">
    <property type="component" value="Unassembled WGS sequence"/>
</dbReference>
<name>A0ABT3HDX8_9HYPH</name>
<dbReference type="InterPro" id="IPR036388">
    <property type="entry name" value="WH-like_DNA-bd_sf"/>
</dbReference>
<dbReference type="PANTHER" id="PTHR33221:SF4">
    <property type="entry name" value="HTH-TYPE TRANSCRIPTIONAL REPRESSOR NSRR"/>
    <property type="match status" value="1"/>
</dbReference>
<organism evidence="2 3">
    <name type="scientific">Rhodobium gokarnense</name>
    <dbReference type="NCBI Taxonomy" id="364296"/>
    <lineage>
        <taxon>Bacteria</taxon>
        <taxon>Pseudomonadati</taxon>
        <taxon>Pseudomonadota</taxon>
        <taxon>Alphaproteobacteria</taxon>
        <taxon>Hyphomicrobiales</taxon>
        <taxon>Rhodobiaceae</taxon>
        <taxon>Rhodobium</taxon>
    </lineage>
</organism>
<gene>
    <name evidence="2" type="ORF">M2319_002958</name>
</gene>
<keyword evidence="3" id="KW-1185">Reference proteome</keyword>
<dbReference type="InterPro" id="IPR000944">
    <property type="entry name" value="Tscrpt_reg_Rrf2"/>
</dbReference>
<dbReference type="EMBL" id="JAOQNS010000008">
    <property type="protein sequence ID" value="MCW2308612.1"/>
    <property type="molecule type" value="Genomic_DNA"/>
</dbReference>
<evidence type="ECO:0000313" key="2">
    <source>
        <dbReference type="EMBL" id="MCW2308612.1"/>
    </source>
</evidence>
<dbReference type="PROSITE" id="PS51197">
    <property type="entry name" value="HTH_RRF2_2"/>
    <property type="match status" value="1"/>
</dbReference>
<reference evidence="3" key="1">
    <citation type="submission" date="2023-07" db="EMBL/GenBank/DDBJ databases">
        <title>Genome sequencing of Purple Non-Sulfur Bacteria from various extreme environments.</title>
        <authorList>
            <person name="Mayer M."/>
        </authorList>
    </citation>
    <scope>NUCLEOTIDE SEQUENCE [LARGE SCALE GENOMIC DNA]</scope>
    <source>
        <strain evidence="3">DSM 17935</strain>
    </source>
</reference>
<keyword evidence="1" id="KW-0238">DNA-binding</keyword>
<accession>A0ABT3HDX8</accession>
<dbReference type="RefSeq" id="WP_264602226.1">
    <property type="nucleotide sequence ID" value="NZ_JAOQNS010000008.1"/>
</dbReference>
<dbReference type="PANTHER" id="PTHR33221">
    <property type="entry name" value="WINGED HELIX-TURN-HELIX TRANSCRIPTIONAL REGULATOR, RRF2 FAMILY"/>
    <property type="match status" value="1"/>
</dbReference>
<dbReference type="NCBIfam" id="TIGR00738">
    <property type="entry name" value="rrf2_super"/>
    <property type="match status" value="1"/>
</dbReference>